<organism evidence="2 3">
    <name type="scientific">Armillaria borealis</name>
    <dbReference type="NCBI Taxonomy" id="47425"/>
    <lineage>
        <taxon>Eukaryota</taxon>
        <taxon>Fungi</taxon>
        <taxon>Dikarya</taxon>
        <taxon>Basidiomycota</taxon>
        <taxon>Agaricomycotina</taxon>
        <taxon>Agaricomycetes</taxon>
        <taxon>Agaricomycetidae</taxon>
        <taxon>Agaricales</taxon>
        <taxon>Marasmiineae</taxon>
        <taxon>Physalacriaceae</taxon>
        <taxon>Armillaria</taxon>
    </lineage>
</organism>
<evidence type="ECO:0000256" key="1">
    <source>
        <dbReference type="SAM" id="Phobius"/>
    </source>
</evidence>
<gene>
    <name evidence="2" type="ORF">EV421DRAFT_1048341</name>
</gene>
<feature type="transmembrane region" description="Helical" evidence="1">
    <location>
        <begin position="78"/>
        <end position="100"/>
    </location>
</feature>
<evidence type="ECO:0000313" key="3">
    <source>
        <dbReference type="Proteomes" id="UP001175226"/>
    </source>
</evidence>
<keyword evidence="1" id="KW-0812">Transmembrane</keyword>
<reference evidence="2" key="1">
    <citation type="submission" date="2023-06" db="EMBL/GenBank/DDBJ databases">
        <authorList>
            <consortium name="Lawrence Berkeley National Laboratory"/>
            <person name="Ahrendt S."/>
            <person name="Sahu N."/>
            <person name="Indic B."/>
            <person name="Wong-Bajracharya J."/>
            <person name="Merenyi Z."/>
            <person name="Ke H.-M."/>
            <person name="Monk M."/>
            <person name="Kocsube S."/>
            <person name="Drula E."/>
            <person name="Lipzen A."/>
            <person name="Balint B."/>
            <person name="Henrissat B."/>
            <person name="Andreopoulos B."/>
            <person name="Martin F.M."/>
            <person name="Harder C.B."/>
            <person name="Rigling D."/>
            <person name="Ford K.L."/>
            <person name="Foster G.D."/>
            <person name="Pangilinan J."/>
            <person name="Papanicolaou A."/>
            <person name="Barry K."/>
            <person name="LaButti K."/>
            <person name="Viragh M."/>
            <person name="Koriabine M."/>
            <person name="Yan M."/>
            <person name="Riley R."/>
            <person name="Champramary S."/>
            <person name="Plett K.L."/>
            <person name="Tsai I.J."/>
            <person name="Slot J."/>
            <person name="Sipos G."/>
            <person name="Plett J."/>
            <person name="Nagy L.G."/>
            <person name="Grigoriev I.V."/>
        </authorList>
    </citation>
    <scope>NUCLEOTIDE SEQUENCE</scope>
    <source>
        <strain evidence="2">FPL87.14</strain>
    </source>
</reference>
<accession>A0AA39K1U5</accession>
<dbReference type="EMBL" id="JAUEPT010000005">
    <property type="protein sequence ID" value="KAK0451614.1"/>
    <property type="molecule type" value="Genomic_DNA"/>
</dbReference>
<evidence type="ECO:0000313" key="2">
    <source>
        <dbReference type="EMBL" id="KAK0451614.1"/>
    </source>
</evidence>
<name>A0AA39K1U5_9AGAR</name>
<feature type="transmembrane region" description="Helical" evidence="1">
    <location>
        <begin position="189"/>
        <end position="211"/>
    </location>
</feature>
<proteinExistence type="predicted"/>
<sequence length="255" mass="29021">MVLPTIVQCFLHLQLNTPHAQEILIIWPSALYIHYLDMANDYEMVHLAEREDPRDCNTASSSTALLEPSRQYRISRRLFVVHFFHSALLVLCITVLVAGLCRWEHRVSVNVQKATQVASYISVAFQAFFTASILILFWLSRNVAIDDAIRHPQTLLELDMRLQAWAGLGPSLTNWLYEPGRLLSRLSPVFSIIPIYFVAGTVLQITSSGVLGKFHLPPPLTTCVDVRDQVLTCTIIHRRPQMIIVLPTIWDHILD</sequence>
<keyword evidence="1" id="KW-0472">Membrane</keyword>
<keyword evidence="3" id="KW-1185">Reference proteome</keyword>
<dbReference type="AlphaFoldDB" id="A0AA39K1U5"/>
<comment type="caution">
    <text evidence="2">The sequence shown here is derived from an EMBL/GenBank/DDBJ whole genome shotgun (WGS) entry which is preliminary data.</text>
</comment>
<keyword evidence="1" id="KW-1133">Transmembrane helix</keyword>
<protein>
    <submittedName>
        <fullName evidence="2">Uncharacterized protein</fullName>
    </submittedName>
</protein>
<feature type="transmembrane region" description="Helical" evidence="1">
    <location>
        <begin position="120"/>
        <end position="139"/>
    </location>
</feature>
<dbReference type="Proteomes" id="UP001175226">
    <property type="component" value="Unassembled WGS sequence"/>
</dbReference>